<evidence type="ECO:0000313" key="12">
    <source>
        <dbReference type="Proteomes" id="UP001333710"/>
    </source>
</evidence>
<dbReference type="KEGG" id="pmaw:MACH26_17800"/>
<evidence type="ECO:0000256" key="9">
    <source>
        <dbReference type="HAMAP-Rule" id="MF_01148"/>
    </source>
</evidence>
<feature type="transmembrane region" description="Helical" evidence="9">
    <location>
        <begin position="65"/>
        <end position="88"/>
    </location>
</feature>
<keyword evidence="5 9" id="KW-0812">Transmembrane</keyword>
<keyword evidence="8 9" id="KW-0012">Acyltransferase</keyword>
<dbReference type="GO" id="GO:0005886">
    <property type="term" value="C:plasma membrane"/>
    <property type="evidence" value="ECO:0007669"/>
    <property type="project" value="UniProtKB-SubCell"/>
</dbReference>
<dbReference type="PANTHER" id="PTHR38686:SF1">
    <property type="entry name" value="APOLIPOPROTEIN N-ACYLTRANSFERASE"/>
    <property type="match status" value="1"/>
</dbReference>
<evidence type="ECO:0000256" key="8">
    <source>
        <dbReference type="ARBA" id="ARBA00023315"/>
    </source>
</evidence>
<dbReference type="Proteomes" id="UP001333710">
    <property type="component" value="Chromosome"/>
</dbReference>
<feature type="transmembrane region" description="Helical" evidence="9">
    <location>
        <begin position="6"/>
        <end position="26"/>
    </location>
</feature>
<keyword evidence="7 9" id="KW-0472">Membrane</keyword>
<dbReference type="RefSeq" id="WP_338292289.1">
    <property type="nucleotide sequence ID" value="NZ_AP027272.1"/>
</dbReference>
<dbReference type="InterPro" id="IPR036526">
    <property type="entry name" value="C-N_Hydrolase_sf"/>
</dbReference>
<organism evidence="11 12">
    <name type="scientific">Planctobacterium marinum</name>
    <dbReference type="NCBI Taxonomy" id="1631968"/>
    <lineage>
        <taxon>Bacteria</taxon>
        <taxon>Pseudomonadati</taxon>
        <taxon>Pseudomonadota</taxon>
        <taxon>Gammaproteobacteria</taxon>
        <taxon>Alteromonadales</taxon>
        <taxon>Alteromonadaceae</taxon>
        <taxon>Planctobacterium</taxon>
    </lineage>
</organism>
<dbReference type="CDD" id="cd07571">
    <property type="entry name" value="ALP_N-acyl_transferase"/>
    <property type="match status" value="1"/>
</dbReference>
<comment type="pathway">
    <text evidence="9">Protein modification; lipoprotein biosynthesis (N-acyl transfer).</text>
</comment>
<name>A0AA48KS96_9ALTE</name>
<dbReference type="GO" id="GO:0016410">
    <property type="term" value="F:N-acyltransferase activity"/>
    <property type="evidence" value="ECO:0007669"/>
    <property type="project" value="UniProtKB-UniRule"/>
</dbReference>
<sequence length="499" mass="56203">MTFAYAPFSIWFIPFLSLSLFFYLLLSNPQFSGFKSGFVFGFGWFGAGISWVHVSIANFGGLPLIGSLALMALLVGYLALFPALFVWLSNKFNYKVVQPLIFTALWFLIEWLRSWFLTGFPWLSIGYSQSQGPLAAWYPLIGETGVSCVLILFCSFIARQLVGKAKGVLVPTKHTITASLALTFVTLIFNNLSFVKVRDDFVTMAMAQGNIKQELRWVPEQDQPTMQKYLKLSESLWHNDIILWPEAAIPKLEPLAQDYLSELDKQAFHSNTGLITGIVNYNFETSEAFNNLIVLGKRNAEAEAPEYQYLHHNRYAKHHLLPIGEFIPMEDWLRGLAPIFDLPMSSFSRGNYEQANLEVNGYHFLSAICFEIAFPRQIAANLRKNSDFIVTVSNDAWFGASHGPAQHLEIARVRAAEFGLPLLRATNNGLTAFVDHTGKVIAQAPQFAEATLEAQLPKVEGMTPYRYWGDLPLWIFALIILLYSAMAQHKAQSRPETST</sequence>
<comment type="subcellular location">
    <subcellularLocation>
        <location evidence="1 9">Cell membrane</location>
        <topology evidence="1 9">Multi-pass membrane protein</topology>
    </subcellularLocation>
</comment>
<dbReference type="Pfam" id="PF20154">
    <property type="entry name" value="LNT_N"/>
    <property type="match status" value="1"/>
</dbReference>
<accession>A0AA48KS96</accession>
<proteinExistence type="inferred from homology"/>
<feature type="domain" description="CN hydrolase" evidence="10">
    <location>
        <begin position="207"/>
        <end position="458"/>
    </location>
</feature>
<dbReference type="AlphaFoldDB" id="A0AA48KS96"/>
<gene>
    <name evidence="9 11" type="primary">lnt</name>
    <name evidence="11" type="ORF">MACH26_17800</name>
</gene>
<feature type="transmembrane region" description="Helical" evidence="9">
    <location>
        <begin position="135"/>
        <end position="158"/>
    </location>
</feature>
<keyword evidence="4 9" id="KW-0808">Transferase</keyword>
<comment type="catalytic activity">
    <reaction evidence="9">
        <text>N-terminal S-1,2-diacyl-sn-glyceryl-L-cysteinyl-[lipoprotein] + a glycerophospholipid = N-acyl-S-1,2-diacyl-sn-glyceryl-L-cysteinyl-[lipoprotein] + a 2-acyl-sn-glycero-3-phospholipid + H(+)</text>
        <dbReference type="Rhea" id="RHEA:48228"/>
        <dbReference type="Rhea" id="RHEA-COMP:14681"/>
        <dbReference type="Rhea" id="RHEA-COMP:14684"/>
        <dbReference type="ChEBI" id="CHEBI:15378"/>
        <dbReference type="ChEBI" id="CHEBI:136912"/>
        <dbReference type="ChEBI" id="CHEBI:140656"/>
        <dbReference type="ChEBI" id="CHEBI:140657"/>
        <dbReference type="ChEBI" id="CHEBI:140660"/>
        <dbReference type="EC" id="2.3.1.269"/>
    </reaction>
</comment>
<evidence type="ECO:0000256" key="7">
    <source>
        <dbReference type="ARBA" id="ARBA00023136"/>
    </source>
</evidence>
<dbReference type="HAMAP" id="MF_01148">
    <property type="entry name" value="Lnt"/>
    <property type="match status" value="1"/>
</dbReference>
<evidence type="ECO:0000256" key="1">
    <source>
        <dbReference type="ARBA" id="ARBA00004651"/>
    </source>
</evidence>
<reference evidence="11" key="1">
    <citation type="submission" date="2023-01" db="EMBL/GenBank/DDBJ databases">
        <title>Complete genome sequence of Planctobacterium marinum strain Dej080120_11.</title>
        <authorList>
            <person name="Ueki S."/>
            <person name="Maruyama F."/>
        </authorList>
    </citation>
    <scope>NUCLEOTIDE SEQUENCE</scope>
    <source>
        <strain evidence="11">Dej080120_11</strain>
    </source>
</reference>
<keyword evidence="12" id="KW-1185">Reference proteome</keyword>
<dbReference type="Pfam" id="PF00795">
    <property type="entry name" value="CN_hydrolase"/>
    <property type="match status" value="1"/>
</dbReference>
<keyword evidence="3 9" id="KW-1003">Cell membrane</keyword>
<dbReference type="InterPro" id="IPR045378">
    <property type="entry name" value="LNT_N"/>
</dbReference>
<dbReference type="EC" id="2.3.1.269" evidence="9"/>
<evidence type="ECO:0000313" key="11">
    <source>
        <dbReference type="EMBL" id="BDX06259.1"/>
    </source>
</evidence>
<dbReference type="InterPro" id="IPR003010">
    <property type="entry name" value="C-N_Hydrolase"/>
</dbReference>
<dbReference type="Gene3D" id="3.60.110.10">
    <property type="entry name" value="Carbon-nitrogen hydrolase"/>
    <property type="match status" value="1"/>
</dbReference>
<dbReference type="EMBL" id="AP027272">
    <property type="protein sequence ID" value="BDX06259.1"/>
    <property type="molecule type" value="Genomic_DNA"/>
</dbReference>
<feature type="transmembrane region" description="Helical" evidence="9">
    <location>
        <begin position="465"/>
        <end position="485"/>
    </location>
</feature>
<evidence type="ECO:0000256" key="2">
    <source>
        <dbReference type="ARBA" id="ARBA00010065"/>
    </source>
</evidence>
<evidence type="ECO:0000256" key="5">
    <source>
        <dbReference type="ARBA" id="ARBA00022692"/>
    </source>
</evidence>
<feature type="transmembrane region" description="Helical" evidence="9">
    <location>
        <begin position="170"/>
        <end position="189"/>
    </location>
</feature>
<comment type="function">
    <text evidence="9">Catalyzes the phospholipid dependent N-acylation of the N-terminal cysteine of apolipoprotein, the last step in lipoprotein maturation.</text>
</comment>
<keyword evidence="6 9" id="KW-1133">Transmembrane helix</keyword>
<evidence type="ECO:0000259" key="10">
    <source>
        <dbReference type="PROSITE" id="PS50263"/>
    </source>
</evidence>
<comment type="similarity">
    <text evidence="2 9">Belongs to the CN hydrolase family. Apolipoprotein N-acyltransferase subfamily.</text>
</comment>
<dbReference type="PROSITE" id="PS50263">
    <property type="entry name" value="CN_HYDROLASE"/>
    <property type="match status" value="1"/>
</dbReference>
<dbReference type="NCBIfam" id="TIGR00546">
    <property type="entry name" value="lnt"/>
    <property type="match status" value="1"/>
</dbReference>
<dbReference type="InterPro" id="IPR004563">
    <property type="entry name" value="Apolipo_AcylTrfase"/>
</dbReference>
<feature type="transmembrane region" description="Helical" evidence="9">
    <location>
        <begin position="38"/>
        <end position="59"/>
    </location>
</feature>
<dbReference type="GO" id="GO:0042158">
    <property type="term" value="P:lipoprotein biosynthetic process"/>
    <property type="evidence" value="ECO:0007669"/>
    <property type="project" value="UniProtKB-UniRule"/>
</dbReference>
<protein>
    <recommendedName>
        <fullName evidence="9">Apolipoprotein N-acyltransferase</fullName>
        <shortName evidence="9">ALP N-acyltransferase</shortName>
        <ecNumber evidence="9">2.3.1.269</ecNumber>
    </recommendedName>
</protein>
<evidence type="ECO:0000256" key="4">
    <source>
        <dbReference type="ARBA" id="ARBA00022679"/>
    </source>
</evidence>
<evidence type="ECO:0000256" key="3">
    <source>
        <dbReference type="ARBA" id="ARBA00022475"/>
    </source>
</evidence>
<dbReference type="SUPFAM" id="SSF56317">
    <property type="entry name" value="Carbon-nitrogen hydrolase"/>
    <property type="match status" value="1"/>
</dbReference>
<dbReference type="PANTHER" id="PTHR38686">
    <property type="entry name" value="APOLIPOPROTEIN N-ACYLTRANSFERASE"/>
    <property type="match status" value="1"/>
</dbReference>
<feature type="transmembrane region" description="Helical" evidence="9">
    <location>
        <begin position="100"/>
        <end position="123"/>
    </location>
</feature>
<evidence type="ECO:0000256" key="6">
    <source>
        <dbReference type="ARBA" id="ARBA00022989"/>
    </source>
</evidence>